<evidence type="ECO:0000313" key="1">
    <source>
        <dbReference type="EMBL" id="OPJ64568.1"/>
    </source>
</evidence>
<dbReference type="Pfam" id="PF09929">
    <property type="entry name" value="DUF2161"/>
    <property type="match status" value="1"/>
</dbReference>
<evidence type="ECO:0000313" key="2">
    <source>
        <dbReference type="Proteomes" id="UP000190080"/>
    </source>
</evidence>
<keyword evidence="2" id="KW-1185">Reference proteome</keyword>
<reference evidence="1 2" key="1">
    <citation type="submission" date="2017-03" db="EMBL/GenBank/DDBJ databases">
        <title>Genome sequence of Clostridium oryzae DSM 28571.</title>
        <authorList>
            <person name="Poehlein A."/>
            <person name="Daniel R."/>
        </authorList>
    </citation>
    <scope>NUCLEOTIDE SEQUENCE [LARGE SCALE GENOMIC DNA]</scope>
    <source>
        <strain evidence="1 2">DSM 28571</strain>
    </source>
</reference>
<dbReference type="Proteomes" id="UP000190080">
    <property type="component" value="Unassembled WGS sequence"/>
</dbReference>
<proteinExistence type="predicted"/>
<dbReference type="AlphaFoldDB" id="A0A1V4IWZ1"/>
<sequence length="238" mass="27718">MNKEDIKEEQLYEPIKSYFESMGYEVNAEVNDCDVTALKDGNLIVIELKKNLSVYLLAQAVKRQKAADLVYVAVPKPKKLKMDFKWKDIFGLLRRLELGLIFINISRRKFSVEVVLQPDFFDRNKSIQRNKKVRKKILSEIQGRHVDLNKGGSKGKKLLTAYREDALYIAYCISKNGPSSPKNLRALGTNEKKTTSILYQNHYGWFLKEDRGIYNLTDEGKKAMEEYSEVIRYFEEKE</sequence>
<dbReference type="OrthoDB" id="9795163at2"/>
<dbReference type="EMBL" id="MZGV01000003">
    <property type="protein sequence ID" value="OPJ64568.1"/>
    <property type="molecule type" value="Genomic_DNA"/>
</dbReference>
<accession>A0A1V4IWZ1</accession>
<name>A0A1V4IWZ1_9CLOT</name>
<dbReference type="InterPro" id="IPR018679">
    <property type="entry name" value="DUF2161"/>
</dbReference>
<gene>
    <name evidence="1" type="ORF">CLORY_04340</name>
</gene>
<organism evidence="1 2">
    <name type="scientific">Clostridium oryzae</name>
    <dbReference type="NCBI Taxonomy" id="1450648"/>
    <lineage>
        <taxon>Bacteria</taxon>
        <taxon>Bacillati</taxon>
        <taxon>Bacillota</taxon>
        <taxon>Clostridia</taxon>
        <taxon>Eubacteriales</taxon>
        <taxon>Clostridiaceae</taxon>
        <taxon>Clostridium</taxon>
    </lineage>
</organism>
<protein>
    <submittedName>
        <fullName evidence="1">Uncharacterized protein</fullName>
    </submittedName>
</protein>
<comment type="caution">
    <text evidence="1">The sequence shown here is derived from an EMBL/GenBank/DDBJ whole genome shotgun (WGS) entry which is preliminary data.</text>
</comment>
<dbReference type="RefSeq" id="WP_079421894.1">
    <property type="nucleotide sequence ID" value="NZ_MZGV01000003.1"/>
</dbReference>